<keyword evidence="1" id="KW-1133">Transmembrane helix</keyword>
<evidence type="ECO:0000313" key="3">
    <source>
        <dbReference type="Proteomes" id="UP000813462"/>
    </source>
</evidence>
<comment type="caution">
    <text evidence="2">The sequence shown here is derived from an EMBL/GenBank/DDBJ whole genome shotgun (WGS) entry which is preliminary data.</text>
</comment>
<reference evidence="2" key="1">
    <citation type="journal article" date="2021" name="Front. Plant Sci.">
        <title>Chromosome-Scale Genome Assembly for Chinese Sour Jujube and Insights Into Its Genome Evolution and Domestication Signature.</title>
        <authorList>
            <person name="Shen L.-Y."/>
            <person name="Luo H."/>
            <person name="Wang X.-L."/>
            <person name="Wang X.-M."/>
            <person name="Qiu X.-J."/>
            <person name="Liu H."/>
            <person name="Zhou S.-S."/>
            <person name="Jia K.-H."/>
            <person name="Nie S."/>
            <person name="Bao Y.-T."/>
            <person name="Zhang R.-G."/>
            <person name="Yun Q.-Z."/>
            <person name="Chai Y.-H."/>
            <person name="Lu J.-Y."/>
            <person name="Li Y."/>
            <person name="Zhao S.-W."/>
            <person name="Mao J.-F."/>
            <person name="Jia S.-G."/>
            <person name="Mao Y.-M."/>
        </authorList>
    </citation>
    <scope>NUCLEOTIDE SEQUENCE</scope>
    <source>
        <strain evidence="2">AT0</strain>
        <tissue evidence="2">Leaf</tissue>
    </source>
</reference>
<organism evidence="2 3">
    <name type="scientific">Ziziphus jujuba var. spinosa</name>
    <dbReference type="NCBI Taxonomy" id="714518"/>
    <lineage>
        <taxon>Eukaryota</taxon>
        <taxon>Viridiplantae</taxon>
        <taxon>Streptophyta</taxon>
        <taxon>Embryophyta</taxon>
        <taxon>Tracheophyta</taxon>
        <taxon>Spermatophyta</taxon>
        <taxon>Magnoliopsida</taxon>
        <taxon>eudicotyledons</taxon>
        <taxon>Gunneridae</taxon>
        <taxon>Pentapetalae</taxon>
        <taxon>rosids</taxon>
        <taxon>fabids</taxon>
        <taxon>Rosales</taxon>
        <taxon>Rhamnaceae</taxon>
        <taxon>Paliureae</taxon>
        <taxon>Ziziphus</taxon>
    </lineage>
</organism>
<proteinExistence type="predicted"/>
<name>A0A978UTI5_ZIZJJ</name>
<evidence type="ECO:0000256" key="1">
    <source>
        <dbReference type="SAM" id="Phobius"/>
    </source>
</evidence>
<gene>
    <name evidence="2" type="ORF">FEM48_Zijuj09G0144800</name>
</gene>
<keyword evidence="1" id="KW-0472">Membrane</keyword>
<dbReference type="Proteomes" id="UP000813462">
    <property type="component" value="Unassembled WGS sequence"/>
</dbReference>
<accession>A0A978UTI5</accession>
<feature type="transmembrane region" description="Helical" evidence="1">
    <location>
        <begin position="12"/>
        <end position="29"/>
    </location>
</feature>
<protein>
    <submittedName>
        <fullName evidence="2">Uncharacterized protein</fullName>
    </submittedName>
</protein>
<sequence>MEVCFYTIDLKYIACILSCFLISLMISGVKVSNAMSTMQWDARITSSLADSVAEKSLSDNLSFHFHGCKIDNLDSDFVKLASYEARRSFALI</sequence>
<dbReference type="EMBL" id="JAEACU010000009">
    <property type="protein sequence ID" value="KAH7518185.1"/>
    <property type="molecule type" value="Genomic_DNA"/>
</dbReference>
<evidence type="ECO:0000313" key="2">
    <source>
        <dbReference type="EMBL" id="KAH7518185.1"/>
    </source>
</evidence>
<dbReference type="AlphaFoldDB" id="A0A978UTI5"/>
<keyword evidence="1" id="KW-0812">Transmembrane</keyword>